<name>A0A8S5M7D6_9CAUD</name>
<protein>
    <submittedName>
        <fullName evidence="2">NinG recombination protein</fullName>
    </submittedName>
</protein>
<dbReference type="EMBL" id="BK014839">
    <property type="protein sequence ID" value="DAD78080.1"/>
    <property type="molecule type" value="Genomic_DNA"/>
</dbReference>
<evidence type="ECO:0000313" key="2">
    <source>
        <dbReference type="EMBL" id="DAD78080.1"/>
    </source>
</evidence>
<reference evidence="2" key="1">
    <citation type="journal article" date="2021" name="Proc. Natl. Acad. Sci. U.S.A.">
        <title>A Catalog of Tens of Thousands of Viruses from Human Metagenomes Reveals Hidden Associations with Chronic Diseases.</title>
        <authorList>
            <person name="Tisza M.J."/>
            <person name="Buck C.B."/>
        </authorList>
    </citation>
    <scope>NUCLEOTIDE SEQUENCE</scope>
    <source>
        <strain evidence="2">Ctrgt10</strain>
    </source>
</reference>
<dbReference type="InterPro" id="IPR002711">
    <property type="entry name" value="HNH"/>
</dbReference>
<dbReference type="SMART" id="SM00507">
    <property type="entry name" value="HNHc"/>
    <property type="match status" value="1"/>
</dbReference>
<dbReference type="GO" id="GO:0003676">
    <property type="term" value="F:nucleic acid binding"/>
    <property type="evidence" value="ECO:0007669"/>
    <property type="project" value="InterPro"/>
</dbReference>
<feature type="domain" description="HNH nuclease" evidence="1">
    <location>
        <begin position="85"/>
        <end position="150"/>
    </location>
</feature>
<dbReference type="Gene3D" id="1.10.30.50">
    <property type="match status" value="1"/>
</dbReference>
<organism evidence="2">
    <name type="scientific">Siphoviridae sp. ctrgt10</name>
    <dbReference type="NCBI Taxonomy" id="2826479"/>
    <lineage>
        <taxon>Viruses</taxon>
        <taxon>Duplodnaviria</taxon>
        <taxon>Heunggongvirae</taxon>
        <taxon>Uroviricota</taxon>
        <taxon>Caudoviricetes</taxon>
    </lineage>
</organism>
<proteinExistence type="predicted"/>
<sequence>MIYSKEEGRWLKDWEIKGTRRPFPPLYEAVKAYGERIYYDCPNYVEPKHCKWCGEPLTGRRTSFCCDECSRWFANCTVWNRGRDPYSLRILYRDNFTCQRCGEFHAMKNKHGIYIPIDDGNLNVHHIKPVSEGGGDEPENLITLCKDCHTEIHRELNLKKENKND</sequence>
<dbReference type="CDD" id="cd00085">
    <property type="entry name" value="HNHc"/>
    <property type="match status" value="1"/>
</dbReference>
<evidence type="ECO:0000259" key="1">
    <source>
        <dbReference type="SMART" id="SM00507"/>
    </source>
</evidence>
<accession>A0A8S5M7D6</accession>
<dbReference type="GO" id="GO:0008270">
    <property type="term" value="F:zinc ion binding"/>
    <property type="evidence" value="ECO:0007669"/>
    <property type="project" value="InterPro"/>
</dbReference>
<dbReference type="InterPro" id="IPR003615">
    <property type="entry name" value="HNH_nuc"/>
</dbReference>
<dbReference type="GO" id="GO:0004519">
    <property type="term" value="F:endonuclease activity"/>
    <property type="evidence" value="ECO:0007669"/>
    <property type="project" value="InterPro"/>
</dbReference>
<dbReference type="Pfam" id="PF01844">
    <property type="entry name" value="HNH"/>
    <property type="match status" value="1"/>
</dbReference>